<dbReference type="InterPro" id="IPR001878">
    <property type="entry name" value="Znf_CCHC"/>
</dbReference>
<dbReference type="InterPro" id="IPR004087">
    <property type="entry name" value="KH_dom"/>
</dbReference>
<dbReference type="Gene3D" id="6.10.140.1790">
    <property type="match status" value="1"/>
</dbReference>
<dbReference type="SMART" id="SM00322">
    <property type="entry name" value="KH"/>
    <property type="match status" value="1"/>
</dbReference>
<dbReference type="GO" id="GO:0003729">
    <property type="term" value="F:mRNA binding"/>
    <property type="evidence" value="ECO:0007669"/>
    <property type="project" value="TreeGrafter"/>
</dbReference>
<proteinExistence type="inferred from homology"/>
<evidence type="ECO:0000313" key="16">
    <source>
        <dbReference type="EMBL" id="EEQ44397.1"/>
    </source>
</evidence>
<evidence type="ECO:0000259" key="15">
    <source>
        <dbReference type="PROSITE" id="PS50158"/>
    </source>
</evidence>
<evidence type="ECO:0000256" key="2">
    <source>
        <dbReference type="ARBA" id="ARBA00010382"/>
    </source>
</evidence>
<evidence type="ECO:0000256" key="14">
    <source>
        <dbReference type="SAM" id="MobiDB-lite"/>
    </source>
</evidence>
<dbReference type="Pfam" id="PF16275">
    <property type="entry name" value="SF1-HH"/>
    <property type="match status" value="1"/>
</dbReference>
<dbReference type="SUPFAM" id="SSF54791">
    <property type="entry name" value="Eukaryotic type KH-domain (KH-domain type I)"/>
    <property type="match status" value="1"/>
</dbReference>
<evidence type="ECO:0000256" key="11">
    <source>
        <dbReference type="PROSITE-ProRule" id="PRU00047"/>
    </source>
</evidence>
<dbReference type="InterPro" id="IPR036875">
    <property type="entry name" value="Znf_CCHC_sf"/>
</dbReference>
<dbReference type="PANTHER" id="PTHR11208:SF45">
    <property type="entry name" value="SPLICING FACTOR 1"/>
    <property type="match status" value="1"/>
</dbReference>
<dbReference type="GO" id="GO:0048024">
    <property type="term" value="P:regulation of mRNA splicing, via spliceosome"/>
    <property type="evidence" value="ECO:0007669"/>
    <property type="project" value="TreeGrafter"/>
</dbReference>
<dbReference type="Gene3D" id="3.30.1370.10">
    <property type="entry name" value="K Homology domain, type 1"/>
    <property type="match status" value="1"/>
</dbReference>
<keyword evidence="4 13" id="KW-0507">mRNA processing</keyword>
<comment type="subcellular location">
    <subcellularLocation>
        <location evidence="1 13">Nucleus</location>
    </subcellularLocation>
</comment>
<feature type="region of interest" description="Disordered" evidence="14">
    <location>
        <begin position="1"/>
        <end position="28"/>
    </location>
</feature>
<dbReference type="GO" id="GO:0045131">
    <property type="term" value="F:pre-mRNA branch point binding"/>
    <property type="evidence" value="ECO:0007669"/>
    <property type="project" value="UniProtKB-UniRule"/>
</dbReference>
<dbReference type="SMART" id="SM00343">
    <property type="entry name" value="ZnF_C2HC"/>
    <property type="match status" value="1"/>
</dbReference>
<keyword evidence="13" id="KW-0747">Spliceosome</keyword>
<evidence type="ECO:0000256" key="13">
    <source>
        <dbReference type="RuleBase" id="RU367126"/>
    </source>
</evidence>
<dbReference type="InterPro" id="IPR055256">
    <property type="entry name" value="KH_1_KHDC4/BBP-like"/>
</dbReference>
<evidence type="ECO:0000256" key="7">
    <source>
        <dbReference type="ARBA" id="ARBA00022833"/>
    </source>
</evidence>
<evidence type="ECO:0000256" key="10">
    <source>
        <dbReference type="ARBA" id="ARBA00023242"/>
    </source>
</evidence>
<dbReference type="GO" id="GO:0000398">
    <property type="term" value="P:mRNA splicing, via spliceosome"/>
    <property type="evidence" value="ECO:0007669"/>
    <property type="project" value="UniProtKB-UniRule"/>
</dbReference>
<dbReference type="Proteomes" id="UP000001429">
    <property type="component" value="Chromosome 3"/>
</dbReference>
<feature type="compositionally biased region" description="Pro residues" evidence="14">
    <location>
        <begin position="390"/>
        <end position="402"/>
    </location>
</feature>
<keyword evidence="17" id="KW-1185">Reference proteome</keyword>
<feature type="domain" description="CCHC-type" evidence="15">
    <location>
        <begin position="294"/>
        <end position="309"/>
    </location>
</feature>
<evidence type="ECO:0000256" key="5">
    <source>
        <dbReference type="ARBA" id="ARBA00022723"/>
    </source>
</evidence>
<evidence type="ECO:0000256" key="9">
    <source>
        <dbReference type="ARBA" id="ARBA00023187"/>
    </source>
</evidence>
<feature type="region of interest" description="Disordered" evidence="14">
    <location>
        <begin position="189"/>
        <end position="210"/>
    </location>
</feature>
<dbReference type="InterPro" id="IPR032570">
    <property type="entry name" value="SF1-HH"/>
</dbReference>
<sequence length="416" mass="46251">MSNRGRQPSGPPPSRKRETKWSGKPKRYANFGAQSFDTVITGHLTQEQLDAYQRYFRIEEISNFLSVAKQQHKSIVDVLPSAKVDETDHYKRDPSPPPKYDKNGNRTNTRERRVTEALEKERHELVELAASSIKNYMIPSNYRRPSRTVERLYVPVKDYPDINFVGFLIGPRGNTLKKLQEDSGARLQIRGKGSVKEGKSSDGFGSSQTGTDIQDDLHVLITADSPLKISKAVKLVNEIIDKLIFSPQGMNFMKRDQLKELAVLNGTLRETKPFDPEAHEKKQQQQMDITKIVCKICGNIGHIARDCKQNNGKRPLDDNAENEPTTINKKARTDVPPPPPPPPPPAPPSSSTEISKQVPPPPPPPPPPAPSAAASGFATTENYKQGLVPPLTPPPPPPPPPVRSALVNLKTIQKFY</sequence>
<evidence type="ECO:0000256" key="6">
    <source>
        <dbReference type="ARBA" id="ARBA00022771"/>
    </source>
</evidence>
<evidence type="ECO:0000256" key="1">
    <source>
        <dbReference type="ARBA" id="ARBA00004123"/>
    </source>
</evidence>
<dbReference type="AlphaFoldDB" id="C4YQA8"/>
<evidence type="ECO:0000256" key="3">
    <source>
        <dbReference type="ARBA" id="ARBA00017984"/>
    </source>
</evidence>
<evidence type="ECO:0000256" key="12">
    <source>
        <dbReference type="PROSITE-ProRule" id="PRU00117"/>
    </source>
</evidence>
<feature type="compositionally biased region" description="Pro residues" evidence="14">
    <location>
        <begin position="358"/>
        <end position="370"/>
    </location>
</feature>
<organism evidence="16 17">
    <name type="scientific">Candida albicans (strain WO-1)</name>
    <name type="common">Yeast</name>
    <dbReference type="NCBI Taxonomy" id="294748"/>
    <lineage>
        <taxon>Eukaryota</taxon>
        <taxon>Fungi</taxon>
        <taxon>Dikarya</taxon>
        <taxon>Ascomycota</taxon>
        <taxon>Saccharomycotina</taxon>
        <taxon>Pichiomycetes</taxon>
        <taxon>Debaryomycetaceae</taxon>
        <taxon>Candida/Lodderomyces clade</taxon>
        <taxon>Candida</taxon>
    </lineage>
</organism>
<dbReference type="GO" id="GO:0005681">
    <property type="term" value="C:spliceosomal complex"/>
    <property type="evidence" value="ECO:0007669"/>
    <property type="project" value="UniProtKB-KW"/>
</dbReference>
<comment type="function">
    <text evidence="13">Necessary for the splicing of pre-mRNA. Has a role in the recognition of the branch site (5'-UACUAAC-3'), the pyrimidine tract and the 3'-splice site at the 3'-end of introns.</text>
</comment>
<evidence type="ECO:0000313" key="17">
    <source>
        <dbReference type="Proteomes" id="UP000001429"/>
    </source>
</evidence>
<protein>
    <recommendedName>
        <fullName evidence="3 13">Branchpoint-bridging protein</fullName>
    </recommendedName>
</protein>
<dbReference type="Pfam" id="PF22675">
    <property type="entry name" value="KH-I_KHDC4-BBP"/>
    <property type="match status" value="1"/>
</dbReference>
<keyword evidence="5 13" id="KW-0479">Metal-binding</keyword>
<dbReference type="HOGENOM" id="CLU_016864_1_0_1"/>
<dbReference type="Pfam" id="PF00098">
    <property type="entry name" value="zf-CCHC"/>
    <property type="match status" value="1"/>
</dbReference>
<feature type="compositionally biased region" description="Pro residues" evidence="14">
    <location>
        <begin position="335"/>
        <end position="348"/>
    </location>
</feature>
<feature type="region of interest" description="Disordered" evidence="14">
    <location>
        <begin position="305"/>
        <end position="404"/>
    </location>
</feature>
<evidence type="ECO:0000256" key="8">
    <source>
        <dbReference type="ARBA" id="ARBA00022884"/>
    </source>
</evidence>
<comment type="similarity">
    <text evidence="2 13">Belongs to the BBP/SF1 family.</text>
</comment>
<dbReference type="InterPro" id="IPR036612">
    <property type="entry name" value="KH_dom_type_1_sf"/>
</dbReference>
<evidence type="ECO:0000256" key="4">
    <source>
        <dbReference type="ARBA" id="ARBA00022664"/>
    </source>
</evidence>
<dbReference type="GO" id="GO:0008270">
    <property type="term" value="F:zinc ion binding"/>
    <property type="evidence" value="ECO:0007669"/>
    <property type="project" value="UniProtKB-UniRule"/>
</dbReference>
<keyword evidence="8 12" id="KW-0694">RNA-binding</keyword>
<feature type="region of interest" description="Disordered" evidence="14">
    <location>
        <begin position="86"/>
        <end position="110"/>
    </location>
</feature>
<dbReference type="InterPro" id="IPR045071">
    <property type="entry name" value="BBP-like"/>
</dbReference>
<dbReference type="PROSITE" id="PS50084">
    <property type="entry name" value="KH_TYPE_1"/>
    <property type="match status" value="1"/>
</dbReference>
<dbReference type="InterPro" id="IPR047086">
    <property type="entry name" value="SF1-HH_sf"/>
</dbReference>
<dbReference type="SUPFAM" id="SSF57756">
    <property type="entry name" value="Retrovirus zinc finger-like domains"/>
    <property type="match status" value="1"/>
</dbReference>
<accession>C4YQA8</accession>
<keyword evidence="7 13" id="KW-0862">Zinc</keyword>
<gene>
    <name evidence="16" type="ORF">CAWG_02664</name>
</gene>
<keyword evidence="9 13" id="KW-0508">mRNA splicing</keyword>
<reference evidence="16 17" key="1">
    <citation type="journal article" date="2009" name="Nature">
        <title>Evolution of pathogenicity and sexual reproduction in eight Candida genomes.</title>
        <authorList>
            <person name="Butler G."/>
            <person name="Rasmussen M.D."/>
            <person name="Lin M.F."/>
            <person name="Santos M.A."/>
            <person name="Sakthikumar S."/>
            <person name="Munro C.A."/>
            <person name="Rheinbay E."/>
            <person name="Grabherr M."/>
            <person name="Forche A."/>
            <person name="Reedy J.L."/>
            <person name="Agrafioti I."/>
            <person name="Arnaud M.B."/>
            <person name="Bates S."/>
            <person name="Brown A.J."/>
            <person name="Brunke S."/>
            <person name="Costanzo M.C."/>
            <person name="Fitzpatrick D.A."/>
            <person name="de Groot P.W."/>
            <person name="Harris D."/>
            <person name="Hoyer L.L."/>
            <person name="Hube B."/>
            <person name="Klis F.M."/>
            <person name="Kodira C."/>
            <person name="Lennard N."/>
            <person name="Logue M.E."/>
            <person name="Martin R."/>
            <person name="Neiman A.M."/>
            <person name="Nikolaou E."/>
            <person name="Quail M.A."/>
            <person name="Quinn J."/>
            <person name="Santos M.C."/>
            <person name="Schmitzberger F.F."/>
            <person name="Sherlock G."/>
            <person name="Shah P."/>
            <person name="Silverstein K.A."/>
            <person name="Skrzypek M.S."/>
            <person name="Soll D."/>
            <person name="Staggs R."/>
            <person name="Stansfield I."/>
            <person name="Stumpf M.P."/>
            <person name="Sudbery P.E."/>
            <person name="Srikantha T."/>
            <person name="Zeng Q."/>
            <person name="Berman J."/>
            <person name="Berriman M."/>
            <person name="Heitman J."/>
            <person name="Gow N.A."/>
            <person name="Lorenz M.C."/>
            <person name="Birren B.W."/>
            <person name="Kellis M."/>
            <person name="Cuomo C.A."/>
        </authorList>
    </citation>
    <scope>NUCLEOTIDE SEQUENCE [LARGE SCALE GENOMIC DNA]</scope>
    <source>
        <strain evidence="16 17">WO-1</strain>
    </source>
</reference>
<dbReference type="PANTHER" id="PTHR11208">
    <property type="entry name" value="RNA-BINDING PROTEIN RELATED"/>
    <property type="match status" value="1"/>
</dbReference>
<name>C4YQA8_CANAW</name>
<dbReference type="PaxDb" id="5476-C4YQA8"/>
<dbReference type="OrthoDB" id="6777263at2759"/>
<dbReference type="Gene3D" id="4.10.60.10">
    <property type="entry name" value="Zinc finger, CCHC-type"/>
    <property type="match status" value="1"/>
</dbReference>
<keyword evidence="6 11" id="KW-0863">Zinc-finger</keyword>
<dbReference type="EMBL" id="CM000310">
    <property type="protein sequence ID" value="EEQ44397.1"/>
    <property type="molecule type" value="Genomic_DNA"/>
</dbReference>
<dbReference type="CDD" id="cd02395">
    <property type="entry name" value="KH-I_BBP"/>
    <property type="match status" value="1"/>
</dbReference>
<dbReference type="OMA" id="EDSNCKI"/>
<keyword evidence="10 13" id="KW-0539">Nucleus</keyword>
<dbReference type="VEuPathDB" id="FungiDB:CAWG_02664"/>
<dbReference type="PROSITE" id="PS50158">
    <property type="entry name" value="ZF_CCHC"/>
    <property type="match status" value="1"/>
</dbReference>